<reference evidence="2" key="1">
    <citation type="submission" date="2021-01" db="EMBL/GenBank/DDBJ databases">
        <authorList>
            <consortium name="Genoscope - CEA"/>
            <person name="William W."/>
        </authorList>
    </citation>
    <scope>NUCLEOTIDE SEQUENCE</scope>
</reference>
<dbReference type="AlphaFoldDB" id="A0A8S1WXD0"/>
<sequence>MIVENNNLIQKKSTQSTQSSQINQISNEEREQLLLIAEEFEKEQEQNLQRNLKLRLEEKQMEQFQYKDAFFNYNHSDIDDYLKLQEEYIGPWQVNFERVQHGQDFGVKVPSMTSLVKGLMDQWEVEQKGR</sequence>
<gene>
    <name evidence="2" type="ORF">PPENT_87.1.T1070019</name>
</gene>
<proteinExistence type="predicted"/>
<protein>
    <submittedName>
        <fullName evidence="2">Uncharacterized protein</fullName>
    </submittedName>
</protein>
<evidence type="ECO:0000313" key="2">
    <source>
        <dbReference type="EMBL" id="CAD8194503.1"/>
    </source>
</evidence>
<feature type="region of interest" description="Disordered" evidence="1">
    <location>
        <begin position="1"/>
        <end position="24"/>
    </location>
</feature>
<accession>A0A8S1WXD0</accession>
<dbReference type="EMBL" id="CAJJDO010000107">
    <property type="protein sequence ID" value="CAD8194503.1"/>
    <property type="molecule type" value="Genomic_DNA"/>
</dbReference>
<name>A0A8S1WXD0_9CILI</name>
<organism evidence="2 3">
    <name type="scientific">Paramecium pentaurelia</name>
    <dbReference type="NCBI Taxonomy" id="43138"/>
    <lineage>
        <taxon>Eukaryota</taxon>
        <taxon>Sar</taxon>
        <taxon>Alveolata</taxon>
        <taxon>Ciliophora</taxon>
        <taxon>Intramacronucleata</taxon>
        <taxon>Oligohymenophorea</taxon>
        <taxon>Peniculida</taxon>
        <taxon>Parameciidae</taxon>
        <taxon>Paramecium</taxon>
    </lineage>
</organism>
<comment type="caution">
    <text evidence="2">The sequence shown here is derived from an EMBL/GenBank/DDBJ whole genome shotgun (WGS) entry which is preliminary data.</text>
</comment>
<keyword evidence="3" id="KW-1185">Reference proteome</keyword>
<dbReference type="Proteomes" id="UP000689195">
    <property type="component" value="Unassembled WGS sequence"/>
</dbReference>
<evidence type="ECO:0000256" key="1">
    <source>
        <dbReference type="SAM" id="MobiDB-lite"/>
    </source>
</evidence>
<feature type="compositionally biased region" description="Low complexity" evidence="1">
    <location>
        <begin position="10"/>
        <end position="24"/>
    </location>
</feature>
<evidence type="ECO:0000313" key="3">
    <source>
        <dbReference type="Proteomes" id="UP000689195"/>
    </source>
</evidence>